<name>M7N001_9BACT</name>
<dbReference type="eggNOG" id="COG0456">
    <property type="taxonomic scope" value="Bacteria"/>
</dbReference>
<dbReference type="InterPro" id="IPR000182">
    <property type="entry name" value="GNAT_dom"/>
</dbReference>
<evidence type="ECO:0000256" key="1">
    <source>
        <dbReference type="ARBA" id="ARBA00022679"/>
    </source>
</evidence>
<feature type="domain" description="N-acetyltransferase" evidence="3">
    <location>
        <begin position="1"/>
        <end position="158"/>
    </location>
</feature>
<reference evidence="4 5" key="1">
    <citation type="journal article" date="2013" name="Genome Announc.">
        <title>Draft Genome Sequence of Cesiribacter andamanensis Strain AMV16T, Isolated from a Soil Sample from a Mud Volcano in the Andaman Islands, India.</title>
        <authorList>
            <person name="Shivaji S."/>
            <person name="Ara S."/>
            <person name="Begum Z."/>
            <person name="Srinivas T.N."/>
            <person name="Singh A."/>
            <person name="Kumar Pinnaka A."/>
        </authorList>
    </citation>
    <scope>NUCLEOTIDE SEQUENCE [LARGE SCALE GENOMIC DNA]</scope>
    <source>
        <strain evidence="4 5">AMV16</strain>
    </source>
</reference>
<dbReference type="SUPFAM" id="SSF55729">
    <property type="entry name" value="Acyl-CoA N-acyltransferases (Nat)"/>
    <property type="match status" value="2"/>
</dbReference>
<organism evidence="4 5">
    <name type="scientific">Cesiribacter andamanensis AMV16</name>
    <dbReference type="NCBI Taxonomy" id="1279009"/>
    <lineage>
        <taxon>Bacteria</taxon>
        <taxon>Pseudomonadati</taxon>
        <taxon>Bacteroidota</taxon>
        <taxon>Cytophagia</taxon>
        <taxon>Cytophagales</taxon>
        <taxon>Cesiribacteraceae</taxon>
        <taxon>Cesiribacter</taxon>
    </lineage>
</organism>
<dbReference type="Pfam" id="PF00583">
    <property type="entry name" value="Acetyltransf_1"/>
    <property type="match status" value="2"/>
</dbReference>
<proteinExistence type="predicted"/>
<dbReference type="PROSITE" id="PS51186">
    <property type="entry name" value="GNAT"/>
    <property type="match status" value="2"/>
</dbReference>
<dbReference type="STRING" id="1279009.ADICEAN_02842"/>
<feature type="domain" description="N-acetyltransferase" evidence="3">
    <location>
        <begin position="152"/>
        <end position="278"/>
    </location>
</feature>
<sequence>MQFASLSATSPEEIRTAFNEAFSDYLVPVQLSAEQMEQKLQVEGFDPSCSVGAFAHQKLVGQILHSAGFWKGKPAAYNSGTGVVPSQRGQHLTQRMFACILPQLKEKGLACSLLEVIEGNDKALRTYLGVGFTTVRLLDSFKGTIAQPLADPEIQLLDRPDWQQLQQFWDWHPSWQHSPACLQRAGSSYKTFALLEGSRVIAYATINPLTNRIPSFGVSRQHRRRGLASRLFRHVQQCYPDKPLTLINVDSSASGTLTFLQAVGLQYFLRQHEMELAL</sequence>
<evidence type="ECO:0000313" key="5">
    <source>
        <dbReference type="Proteomes" id="UP000011910"/>
    </source>
</evidence>
<dbReference type="Gene3D" id="3.40.630.30">
    <property type="match status" value="2"/>
</dbReference>
<evidence type="ECO:0000313" key="4">
    <source>
        <dbReference type="EMBL" id="EMR02018.1"/>
    </source>
</evidence>
<dbReference type="InterPro" id="IPR016181">
    <property type="entry name" value="Acyl_CoA_acyltransferase"/>
</dbReference>
<dbReference type="CDD" id="cd04301">
    <property type="entry name" value="NAT_SF"/>
    <property type="match status" value="1"/>
</dbReference>
<comment type="caution">
    <text evidence="4">The sequence shown here is derived from an EMBL/GenBank/DDBJ whole genome shotgun (WGS) entry which is preliminary data.</text>
</comment>
<keyword evidence="1 4" id="KW-0808">Transferase</keyword>
<dbReference type="InterPro" id="IPR050680">
    <property type="entry name" value="YpeA/RimI_acetyltransf"/>
</dbReference>
<dbReference type="PANTHER" id="PTHR43420">
    <property type="entry name" value="ACETYLTRANSFERASE"/>
    <property type="match status" value="1"/>
</dbReference>
<dbReference type="Proteomes" id="UP000011910">
    <property type="component" value="Unassembled WGS sequence"/>
</dbReference>
<evidence type="ECO:0000259" key="3">
    <source>
        <dbReference type="PROSITE" id="PS51186"/>
    </source>
</evidence>
<protein>
    <submittedName>
        <fullName evidence="4">Putative acetyltransferase involved in intracellular survival</fullName>
    </submittedName>
</protein>
<dbReference type="PANTHER" id="PTHR43420:SF12">
    <property type="entry name" value="N-ACETYLTRANSFERASE DOMAIN-CONTAINING PROTEIN"/>
    <property type="match status" value="1"/>
</dbReference>
<accession>M7N001</accession>
<keyword evidence="5" id="KW-1185">Reference proteome</keyword>
<dbReference type="AlphaFoldDB" id="M7N001"/>
<keyword evidence="2" id="KW-0012">Acyltransferase</keyword>
<dbReference type="EMBL" id="AODQ01000077">
    <property type="protein sequence ID" value="EMR02018.1"/>
    <property type="molecule type" value="Genomic_DNA"/>
</dbReference>
<dbReference type="GO" id="GO:0016747">
    <property type="term" value="F:acyltransferase activity, transferring groups other than amino-acyl groups"/>
    <property type="evidence" value="ECO:0007669"/>
    <property type="project" value="InterPro"/>
</dbReference>
<dbReference type="OrthoDB" id="4228396at2"/>
<evidence type="ECO:0000256" key="2">
    <source>
        <dbReference type="ARBA" id="ARBA00023315"/>
    </source>
</evidence>
<dbReference type="RefSeq" id="WP_009196230.1">
    <property type="nucleotide sequence ID" value="NZ_AODQ01000077.1"/>
</dbReference>
<gene>
    <name evidence="4" type="ORF">ADICEAN_02842</name>
</gene>